<dbReference type="AlphaFoldDB" id="A0A9W4WX74"/>
<evidence type="ECO:0000256" key="1">
    <source>
        <dbReference type="SAM" id="MobiDB-lite"/>
    </source>
</evidence>
<keyword evidence="3" id="KW-1185">Reference proteome</keyword>
<name>A0A9W4WX74_9GLOM</name>
<evidence type="ECO:0000313" key="3">
    <source>
        <dbReference type="Proteomes" id="UP001153678"/>
    </source>
</evidence>
<organism evidence="2 3">
    <name type="scientific">Funneliformis geosporum</name>
    <dbReference type="NCBI Taxonomy" id="1117311"/>
    <lineage>
        <taxon>Eukaryota</taxon>
        <taxon>Fungi</taxon>
        <taxon>Fungi incertae sedis</taxon>
        <taxon>Mucoromycota</taxon>
        <taxon>Glomeromycotina</taxon>
        <taxon>Glomeromycetes</taxon>
        <taxon>Glomerales</taxon>
        <taxon>Glomeraceae</taxon>
        <taxon>Funneliformis</taxon>
    </lineage>
</organism>
<reference evidence="2" key="1">
    <citation type="submission" date="2022-08" db="EMBL/GenBank/DDBJ databases">
        <authorList>
            <person name="Kallberg Y."/>
            <person name="Tangrot J."/>
            <person name="Rosling A."/>
        </authorList>
    </citation>
    <scope>NUCLEOTIDE SEQUENCE</scope>
    <source>
        <strain evidence="2">Wild A</strain>
    </source>
</reference>
<sequence>MLYPNEEYGVLGCACWSLKFSDLSAEGNKIDFSKDAPSWRNAIGGLNLEDIVKKARIAKPTANPELLFHGTSLPKPADLSTPNGNTREEGEDPVEKVVVGKSLKLVDTPHLVIWSSCLGTVFLLK</sequence>
<accession>A0A9W4WX74</accession>
<evidence type="ECO:0000313" key="2">
    <source>
        <dbReference type="EMBL" id="CAI2192370.1"/>
    </source>
</evidence>
<proteinExistence type="predicted"/>
<dbReference type="Proteomes" id="UP001153678">
    <property type="component" value="Unassembled WGS sequence"/>
</dbReference>
<feature type="region of interest" description="Disordered" evidence="1">
    <location>
        <begin position="66"/>
        <end position="94"/>
    </location>
</feature>
<comment type="caution">
    <text evidence="2">The sequence shown here is derived from an EMBL/GenBank/DDBJ whole genome shotgun (WGS) entry which is preliminary data.</text>
</comment>
<protein>
    <submittedName>
        <fullName evidence="2">11382_t:CDS:1</fullName>
    </submittedName>
</protein>
<dbReference type="EMBL" id="CAMKVN010008294">
    <property type="protein sequence ID" value="CAI2192370.1"/>
    <property type="molecule type" value="Genomic_DNA"/>
</dbReference>
<gene>
    <name evidence="2" type="ORF">FWILDA_LOCUS15544</name>
</gene>